<gene>
    <name evidence="2" type="ORF">BAE39_10385</name>
</gene>
<dbReference type="GeneID" id="66682269"/>
<accession>A0A1A5IMR0</accession>
<dbReference type="EMBL" id="LZTJ01000001">
    <property type="protein sequence ID" value="OBP83811.1"/>
    <property type="molecule type" value="Genomic_DNA"/>
</dbReference>
<evidence type="ECO:0000313" key="2">
    <source>
        <dbReference type="EMBL" id="OBP83811.1"/>
    </source>
</evidence>
<evidence type="ECO:0000313" key="3">
    <source>
        <dbReference type="Proteomes" id="UP000093748"/>
    </source>
</evidence>
<dbReference type="OrthoDB" id="7847400at2"/>
<reference evidence="3" key="1">
    <citation type="submission" date="2016-06" db="EMBL/GenBank/DDBJ databases">
        <title>NZP2037 Pacbio-Illumina hybrid assembly.</title>
        <authorList>
            <person name="Ramsay J.P."/>
        </authorList>
    </citation>
    <scope>NUCLEOTIDE SEQUENCE [LARGE SCALE GENOMIC DNA]</scope>
    <source>
        <strain evidence="3">R7ANS::ICEMlSym2042</strain>
    </source>
</reference>
<evidence type="ECO:0000256" key="1">
    <source>
        <dbReference type="SAM" id="MobiDB-lite"/>
    </source>
</evidence>
<comment type="caution">
    <text evidence="2">The sequence shown here is derived from an EMBL/GenBank/DDBJ whole genome shotgun (WGS) entry which is preliminary data.</text>
</comment>
<dbReference type="RefSeq" id="WP_032931541.1">
    <property type="nucleotide sequence ID" value="NZ_LZTH01000001.1"/>
</dbReference>
<dbReference type="Proteomes" id="UP000093748">
    <property type="component" value="Unassembled WGS sequence"/>
</dbReference>
<protein>
    <recommendedName>
        <fullName evidence="4">Mlr2967 protein</fullName>
    </recommendedName>
</protein>
<evidence type="ECO:0008006" key="4">
    <source>
        <dbReference type="Google" id="ProtNLM"/>
    </source>
</evidence>
<proteinExistence type="predicted"/>
<name>A0A1A5IMR0_RHILI</name>
<dbReference type="AlphaFoldDB" id="A0A1A5IMR0"/>
<sequence length="178" mass="19580">MIKIIAIAVWVCAATLGAVFYSFQAAGERGVGEKPKPMLGGLDYVKTDVISVPLIRDSKIGGYFLAKLVYTVEPEQIKKLSIPAEALITDQVYSYLYANPQIDFTKKATIDLDAFRAAIRDTVNTRVGANLVHEVLVDQVNFLSKDEIRDNWLRRRQDSDTAAAETAKPAEADAPPAH</sequence>
<organism evidence="2 3">
    <name type="scientific">Rhizobium loti</name>
    <name type="common">Mesorhizobium loti</name>
    <dbReference type="NCBI Taxonomy" id="381"/>
    <lineage>
        <taxon>Bacteria</taxon>
        <taxon>Pseudomonadati</taxon>
        <taxon>Pseudomonadota</taxon>
        <taxon>Alphaproteobacteria</taxon>
        <taxon>Hyphomicrobiales</taxon>
        <taxon>Phyllobacteriaceae</taxon>
        <taxon>Mesorhizobium</taxon>
    </lineage>
</organism>
<feature type="region of interest" description="Disordered" evidence="1">
    <location>
        <begin position="157"/>
        <end position="178"/>
    </location>
</feature>
<feature type="compositionally biased region" description="Low complexity" evidence="1">
    <location>
        <begin position="160"/>
        <end position="178"/>
    </location>
</feature>